<dbReference type="InterPro" id="IPR050546">
    <property type="entry name" value="Glycosyl_Hydrlase_16"/>
</dbReference>
<dbReference type="Pfam" id="PF00722">
    <property type="entry name" value="Glyco_hydro_16"/>
    <property type="match status" value="1"/>
</dbReference>
<reference evidence="3 4" key="1">
    <citation type="submission" date="2018-07" db="EMBL/GenBank/DDBJ databases">
        <title>Genome sequencing of Runella.</title>
        <authorList>
            <person name="Baek M.-G."/>
            <person name="Yi H."/>
        </authorList>
    </citation>
    <scope>NUCLEOTIDE SEQUENCE [LARGE SCALE GENOMIC DNA]</scope>
    <source>
        <strain evidence="3 4">HYN0085</strain>
    </source>
</reference>
<dbReference type="AlphaFoldDB" id="A0A344TIY8"/>
<gene>
    <name evidence="3" type="ORF">DR864_13010</name>
</gene>
<evidence type="ECO:0000313" key="3">
    <source>
        <dbReference type="EMBL" id="AXE18609.1"/>
    </source>
</evidence>
<dbReference type="Proteomes" id="UP000251993">
    <property type="component" value="Chromosome"/>
</dbReference>
<dbReference type="GO" id="GO:0004553">
    <property type="term" value="F:hydrolase activity, hydrolyzing O-glycosyl compounds"/>
    <property type="evidence" value="ECO:0007669"/>
    <property type="project" value="InterPro"/>
</dbReference>
<dbReference type="CDD" id="cd00413">
    <property type="entry name" value="Glyco_hydrolase_16"/>
    <property type="match status" value="1"/>
</dbReference>
<organism evidence="3 4">
    <name type="scientific">Runella rosea</name>
    <dbReference type="NCBI Taxonomy" id="2259595"/>
    <lineage>
        <taxon>Bacteria</taxon>
        <taxon>Pseudomonadati</taxon>
        <taxon>Bacteroidota</taxon>
        <taxon>Cytophagia</taxon>
        <taxon>Cytophagales</taxon>
        <taxon>Spirosomataceae</taxon>
        <taxon>Runella</taxon>
    </lineage>
</organism>
<sequence length="275" mass="31574">MSSVIKNRLCRAFKPSFMKAFLHFVLFILSFTLCFAQRPAQPPMSQERFTPKKLGYKLFWEDNFKGNQLDPKKWAVRGVGPRALGFVSPEAVEVKDGFLKLHALQKGDSILIGAVGTQGLLMMKYGYFECRAQLQKSPGVWAAFWIQSPDISKGEDPGVYGAEIDIFEFFKKLGLDIVSHNVHWAYGPNQKTTRGMQSYLKGVSEGFHTFALEWTPEKYTFFIDGYKFYEVTMGISQIEEYLILSMELPSEKNDLRNTVYPDVFIVDYVKVYKKK</sequence>
<dbReference type="SUPFAM" id="SSF49899">
    <property type="entry name" value="Concanavalin A-like lectins/glucanases"/>
    <property type="match status" value="1"/>
</dbReference>
<dbReference type="EMBL" id="CP030850">
    <property type="protein sequence ID" value="AXE18609.1"/>
    <property type="molecule type" value="Genomic_DNA"/>
</dbReference>
<accession>A0A344TIY8</accession>
<dbReference type="GO" id="GO:0005975">
    <property type="term" value="P:carbohydrate metabolic process"/>
    <property type="evidence" value="ECO:0007669"/>
    <property type="project" value="InterPro"/>
</dbReference>
<feature type="domain" description="GH16" evidence="2">
    <location>
        <begin position="36"/>
        <end position="275"/>
    </location>
</feature>
<evidence type="ECO:0000256" key="1">
    <source>
        <dbReference type="ARBA" id="ARBA00006865"/>
    </source>
</evidence>
<dbReference type="Gene3D" id="2.60.120.200">
    <property type="match status" value="1"/>
</dbReference>
<evidence type="ECO:0000259" key="2">
    <source>
        <dbReference type="PROSITE" id="PS51762"/>
    </source>
</evidence>
<dbReference type="InterPro" id="IPR013320">
    <property type="entry name" value="ConA-like_dom_sf"/>
</dbReference>
<comment type="similarity">
    <text evidence="1">Belongs to the glycosyl hydrolase 16 family.</text>
</comment>
<dbReference type="PROSITE" id="PS51762">
    <property type="entry name" value="GH16_2"/>
    <property type="match status" value="1"/>
</dbReference>
<protein>
    <recommendedName>
        <fullName evidence="2">GH16 domain-containing protein</fullName>
    </recommendedName>
</protein>
<dbReference type="KEGG" id="run:DR864_13010"/>
<dbReference type="InterPro" id="IPR000757">
    <property type="entry name" value="Beta-glucanase-like"/>
</dbReference>
<dbReference type="PANTHER" id="PTHR10963:SF55">
    <property type="entry name" value="GLYCOSIDE HYDROLASE FAMILY 16 PROTEIN"/>
    <property type="match status" value="1"/>
</dbReference>
<dbReference type="OrthoDB" id="1421570at2"/>
<keyword evidence="4" id="KW-1185">Reference proteome</keyword>
<evidence type="ECO:0000313" key="4">
    <source>
        <dbReference type="Proteomes" id="UP000251993"/>
    </source>
</evidence>
<dbReference type="PANTHER" id="PTHR10963">
    <property type="entry name" value="GLYCOSYL HYDROLASE-RELATED"/>
    <property type="match status" value="1"/>
</dbReference>
<name>A0A344TIY8_9BACT</name>
<proteinExistence type="inferred from homology"/>